<comment type="caution">
    <text evidence="2">The sequence shown here is derived from an EMBL/GenBank/DDBJ whole genome shotgun (WGS) entry which is preliminary data.</text>
</comment>
<evidence type="ECO:0000313" key="3">
    <source>
        <dbReference type="Proteomes" id="UP000785200"/>
    </source>
</evidence>
<name>A0A9P6VCF6_9HELO</name>
<feature type="compositionally biased region" description="Low complexity" evidence="1">
    <location>
        <begin position="166"/>
        <end position="176"/>
    </location>
</feature>
<feature type="compositionally biased region" description="Pro residues" evidence="1">
    <location>
        <begin position="153"/>
        <end position="165"/>
    </location>
</feature>
<feature type="region of interest" description="Disordered" evidence="1">
    <location>
        <begin position="1"/>
        <end position="189"/>
    </location>
</feature>
<dbReference type="Proteomes" id="UP000785200">
    <property type="component" value="Unassembled WGS sequence"/>
</dbReference>
<sequence>MSTEVVKKRGRPKKVISDPVDIDTGERKKSTTRAKSTKAAPKPAKTTPIVTKKTPIVTTASKSAPNSSPTAKTTPKSPILSSSEPAKTSPKLDTRAPSAPPPKTPVTPETSKILDQVRELSAERASSSPDPAKLLHSSPNILSPEAPSQHQEPPLPPKAPSPSVPPLSKKPISKPSQVPPPASKPPSQIPLAALNSEIVSNISSRAGARPNTGAAGKLPVGYKSAARKWTAAIVAMPILLVTSYVLYERLVLGEDKKVLVRPGLTPVEAPRSDVTVEKS</sequence>
<feature type="compositionally biased region" description="Polar residues" evidence="1">
    <location>
        <begin position="61"/>
        <end position="86"/>
    </location>
</feature>
<organism evidence="2 3">
    <name type="scientific">Hyphodiscus hymeniophilus</name>
    <dbReference type="NCBI Taxonomy" id="353542"/>
    <lineage>
        <taxon>Eukaryota</taxon>
        <taxon>Fungi</taxon>
        <taxon>Dikarya</taxon>
        <taxon>Ascomycota</taxon>
        <taxon>Pezizomycotina</taxon>
        <taxon>Leotiomycetes</taxon>
        <taxon>Helotiales</taxon>
        <taxon>Hyphodiscaceae</taxon>
        <taxon>Hyphodiscus</taxon>
    </lineage>
</organism>
<accession>A0A9P6VCF6</accession>
<dbReference type="AlphaFoldDB" id="A0A9P6VCF6"/>
<keyword evidence="3" id="KW-1185">Reference proteome</keyword>
<dbReference type="OrthoDB" id="3784821at2759"/>
<gene>
    <name evidence="2" type="ORF">D0Z07_8581</name>
</gene>
<reference evidence="2" key="1">
    <citation type="submission" date="2019-07" db="EMBL/GenBank/DDBJ databases">
        <title>Hyphodiscus hymeniophilus genome sequencing and assembly.</title>
        <authorList>
            <person name="Kramer G."/>
            <person name="Nodwell J."/>
        </authorList>
    </citation>
    <scope>NUCLEOTIDE SEQUENCE</scope>
    <source>
        <strain evidence="2">ATCC 34498</strain>
    </source>
</reference>
<protein>
    <submittedName>
        <fullName evidence="2">Uncharacterized protein</fullName>
    </submittedName>
</protein>
<feature type="compositionally biased region" description="Pro residues" evidence="1">
    <location>
        <begin position="177"/>
        <end position="188"/>
    </location>
</feature>
<feature type="compositionally biased region" description="Polar residues" evidence="1">
    <location>
        <begin position="137"/>
        <end position="151"/>
    </location>
</feature>
<evidence type="ECO:0000313" key="2">
    <source>
        <dbReference type="EMBL" id="KAG0645617.1"/>
    </source>
</evidence>
<evidence type="ECO:0000256" key="1">
    <source>
        <dbReference type="SAM" id="MobiDB-lite"/>
    </source>
</evidence>
<dbReference type="EMBL" id="VNKQ01000018">
    <property type="protein sequence ID" value="KAG0645617.1"/>
    <property type="molecule type" value="Genomic_DNA"/>
</dbReference>
<proteinExistence type="predicted"/>
<feature type="compositionally biased region" description="Low complexity" evidence="1">
    <location>
        <begin position="37"/>
        <end position="60"/>
    </location>
</feature>